<dbReference type="InterPro" id="IPR012808">
    <property type="entry name" value="CHP02453"/>
</dbReference>
<dbReference type="Proteomes" id="UP000190888">
    <property type="component" value="Unassembled WGS sequence"/>
</dbReference>
<keyword evidence="2" id="KW-1185">Reference proteome</keyword>
<reference evidence="1 2" key="1">
    <citation type="submission" date="2017-02" db="EMBL/GenBank/DDBJ databases">
        <authorList>
            <person name="Peterson S.W."/>
        </authorList>
    </citation>
    <scope>NUCLEOTIDE SEQUENCE [LARGE SCALE GENOMIC DNA]</scope>
    <source>
        <strain evidence="1 2">DSM 22335</strain>
    </source>
</reference>
<sequence>MIAKFGKKDPAIAMLTAKECVFRINRDVRFSKNKAPYKNNMGASIVQGGKKSIYAGYYFHLQPGGKSFIGGGSYMPEQNIKKIRQEIDYNWEDFKKIITSPKFKKVYGGLVKEDAQTLSREPKGYEKDNPAIEYLKFKRWIAMTPLTDAELTDKNLVTKIVGAFETLQPLCYFLNTAME</sequence>
<dbReference type="AlphaFoldDB" id="A0A1T4JSN9"/>
<accession>A0A1T4JSN9</accession>
<name>A0A1T4JSN9_9BACT</name>
<proteinExistence type="predicted"/>
<protein>
    <submittedName>
        <fullName evidence="1">TIGR02453 family protein</fullName>
    </submittedName>
</protein>
<dbReference type="PANTHER" id="PTHR36452">
    <property type="entry name" value="CHROMOSOME 12, WHOLE GENOME SHOTGUN SEQUENCE"/>
    <property type="match status" value="1"/>
</dbReference>
<gene>
    <name evidence="1" type="ORF">SAMN04488132_101155</name>
</gene>
<dbReference type="EMBL" id="FUWH01000001">
    <property type="protein sequence ID" value="SJZ33206.1"/>
    <property type="molecule type" value="Genomic_DNA"/>
</dbReference>
<evidence type="ECO:0000313" key="1">
    <source>
        <dbReference type="EMBL" id="SJZ33206.1"/>
    </source>
</evidence>
<evidence type="ECO:0000313" key="2">
    <source>
        <dbReference type="Proteomes" id="UP000190888"/>
    </source>
</evidence>
<dbReference type="InterPro" id="IPR015996">
    <property type="entry name" value="UCP028451"/>
</dbReference>
<dbReference type="PIRSF" id="PIRSF028451">
    <property type="entry name" value="UCP028451"/>
    <property type="match status" value="1"/>
</dbReference>
<dbReference type="NCBIfam" id="TIGR02453">
    <property type="entry name" value="TIGR02453 family protein"/>
    <property type="match status" value="1"/>
</dbReference>
<dbReference type="Pfam" id="PF09365">
    <property type="entry name" value="DUF2461"/>
    <property type="match status" value="1"/>
</dbReference>
<organism evidence="1 2">
    <name type="scientific">Sediminibacterium ginsengisoli</name>
    <dbReference type="NCBI Taxonomy" id="413434"/>
    <lineage>
        <taxon>Bacteria</taxon>
        <taxon>Pseudomonadati</taxon>
        <taxon>Bacteroidota</taxon>
        <taxon>Chitinophagia</taxon>
        <taxon>Chitinophagales</taxon>
        <taxon>Chitinophagaceae</taxon>
        <taxon>Sediminibacterium</taxon>
    </lineage>
</organism>
<dbReference type="PANTHER" id="PTHR36452:SF1">
    <property type="entry name" value="DUF2461 DOMAIN-CONTAINING PROTEIN"/>
    <property type="match status" value="1"/>
</dbReference>